<evidence type="ECO:0000256" key="1">
    <source>
        <dbReference type="SAM" id="MobiDB-lite"/>
    </source>
</evidence>
<accession>A0A9X0PEZ3</accession>
<reference evidence="2 3" key="1">
    <citation type="journal article" date="2020" name="Access Microbiol">
        <title>Isolation and genome sequencing of Staphylococcus schleiferi subspecies coagulans from Antarctic seals.</title>
        <authorList>
            <person name="Foster G."/>
            <person name="Robb A."/>
            <person name="Paterson G.K."/>
        </authorList>
    </citation>
    <scope>NUCLEOTIDE SEQUENCE [LARGE SCALE GENOMIC DNA]</scope>
    <source>
        <strain evidence="2 3">M615/02/4</strain>
    </source>
</reference>
<dbReference type="EMBL" id="JABTCN010000005">
    <property type="protein sequence ID" value="MBA8775963.1"/>
    <property type="molecule type" value="Genomic_DNA"/>
</dbReference>
<name>A0A9X0PEZ3_9STAP</name>
<dbReference type="RefSeq" id="WP_182280500.1">
    <property type="nucleotide sequence ID" value="NZ_JABTCN010000005.1"/>
</dbReference>
<gene>
    <name evidence="2" type="ORF">HR081_03355</name>
</gene>
<organism evidence="2 3">
    <name type="scientific">Staphylococcus coagulans</name>
    <dbReference type="NCBI Taxonomy" id="74706"/>
    <lineage>
        <taxon>Bacteria</taxon>
        <taxon>Bacillati</taxon>
        <taxon>Bacillota</taxon>
        <taxon>Bacilli</taxon>
        <taxon>Bacillales</taxon>
        <taxon>Staphylococcaceae</taxon>
        <taxon>Staphylococcus</taxon>
    </lineage>
</organism>
<evidence type="ECO:0000313" key="3">
    <source>
        <dbReference type="Proteomes" id="UP000524893"/>
    </source>
</evidence>
<evidence type="ECO:0000313" key="2">
    <source>
        <dbReference type="EMBL" id="MBA8775963.1"/>
    </source>
</evidence>
<protein>
    <submittedName>
        <fullName evidence="2">Uncharacterized protein</fullName>
    </submittedName>
</protein>
<dbReference type="AlphaFoldDB" id="A0A9X0PEZ3"/>
<feature type="region of interest" description="Disordered" evidence="1">
    <location>
        <begin position="1"/>
        <end position="20"/>
    </location>
</feature>
<sequence length="55" mass="6374">MQEENKNPQTTHGSEQFEGEELIEIASSLLSDYNNQTVENLPEYSSRLIRYVNNL</sequence>
<proteinExistence type="predicted"/>
<dbReference type="Proteomes" id="UP000524893">
    <property type="component" value="Unassembled WGS sequence"/>
</dbReference>
<comment type="caution">
    <text evidence="2">The sequence shown here is derived from an EMBL/GenBank/DDBJ whole genome shotgun (WGS) entry which is preliminary data.</text>
</comment>